<evidence type="ECO:0000313" key="2">
    <source>
        <dbReference type="Proteomes" id="UP000254920"/>
    </source>
</evidence>
<dbReference type="Proteomes" id="UP000254920">
    <property type="component" value="Unassembled WGS sequence"/>
</dbReference>
<dbReference type="Pfam" id="PF04186">
    <property type="entry name" value="FxsA"/>
    <property type="match status" value="1"/>
</dbReference>
<gene>
    <name evidence="1" type="ORF">NCTC12475_00098</name>
</gene>
<dbReference type="RefSeq" id="WP_089182382.1">
    <property type="nucleotide sequence ID" value="NZ_CP043427.1"/>
</dbReference>
<dbReference type="AlphaFoldDB" id="A0A381DH38"/>
<protein>
    <submittedName>
        <fullName evidence="1">2-isopropylmalate synthase</fullName>
        <ecNumber evidence="1">2.3.3.13</ecNumber>
    </submittedName>
</protein>
<dbReference type="EMBL" id="UFVD01000001">
    <property type="protein sequence ID" value="SUX09578.1"/>
    <property type="molecule type" value="Genomic_DNA"/>
</dbReference>
<dbReference type="InterPro" id="IPR007313">
    <property type="entry name" value="FxsA"/>
</dbReference>
<keyword evidence="1" id="KW-0808">Transferase</keyword>
<dbReference type="NCBIfam" id="NF008528">
    <property type="entry name" value="PRK11463.1-2"/>
    <property type="match status" value="1"/>
</dbReference>
<keyword evidence="1" id="KW-0012">Acyltransferase</keyword>
<dbReference type="OrthoDB" id="5363358at2"/>
<accession>A0A381DH38</accession>
<dbReference type="STRING" id="32024.GCA_000788295_00212"/>
<reference evidence="1 2" key="1">
    <citation type="submission" date="2018-06" db="EMBL/GenBank/DDBJ databases">
        <authorList>
            <consortium name="Pathogen Informatics"/>
            <person name="Doyle S."/>
        </authorList>
    </citation>
    <scope>NUCLEOTIDE SEQUENCE [LARGE SCALE GENOMIC DNA]</scope>
    <source>
        <strain evidence="1 2">NCTC12475</strain>
    </source>
</reference>
<sequence length="125" mass="14306">MQKTLAFIYIFIEIFIIYAFIDEYGFLKFLLEIIISAVIGLMLMFKFGFINMANLSSPMQMISNFGISIGGFLLMLPGLMCDIVGLCVIIFSVFANKKIDKNYNFKKDNTNEDIIDVEVIDEDKK</sequence>
<keyword evidence="2" id="KW-1185">Reference proteome</keyword>
<dbReference type="GO" id="GO:0016020">
    <property type="term" value="C:membrane"/>
    <property type="evidence" value="ECO:0007669"/>
    <property type="project" value="InterPro"/>
</dbReference>
<evidence type="ECO:0000313" key="1">
    <source>
        <dbReference type="EMBL" id="SUX09578.1"/>
    </source>
</evidence>
<proteinExistence type="predicted"/>
<name>A0A381DH38_9BACT</name>
<dbReference type="GO" id="GO:0003852">
    <property type="term" value="F:2-isopropylmalate synthase activity"/>
    <property type="evidence" value="ECO:0007669"/>
    <property type="project" value="UniProtKB-EC"/>
</dbReference>
<dbReference type="EC" id="2.3.3.13" evidence="1"/>
<organism evidence="1 2">
    <name type="scientific">Campylobacter sputorum subsp. sputorum</name>
    <dbReference type="NCBI Taxonomy" id="32024"/>
    <lineage>
        <taxon>Bacteria</taxon>
        <taxon>Pseudomonadati</taxon>
        <taxon>Campylobacterota</taxon>
        <taxon>Epsilonproteobacteria</taxon>
        <taxon>Campylobacterales</taxon>
        <taxon>Campylobacteraceae</taxon>
        <taxon>Campylobacter</taxon>
    </lineage>
</organism>
<dbReference type="GeneID" id="93090550"/>